<dbReference type="OrthoDB" id="329835at2759"/>
<dbReference type="Pfam" id="PF21089">
    <property type="entry name" value="PKS_DH_N"/>
    <property type="match status" value="1"/>
</dbReference>
<dbReference type="FunFam" id="3.40.50.720:FF:000209">
    <property type="entry name" value="Polyketide synthase Pks12"/>
    <property type="match status" value="1"/>
</dbReference>
<dbReference type="InterPro" id="IPR018201">
    <property type="entry name" value="Ketoacyl_synth_AS"/>
</dbReference>
<evidence type="ECO:0000259" key="12">
    <source>
        <dbReference type="PROSITE" id="PS52019"/>
    </source>
</evidence>
<feature type="region of interest" description="N-terminal hotdog fold" evidence="8">
    <location>
        <begin position="1033"/>
        <end position="1164"/>
    </location>
</feature>
<dbReference type="GO" id="GO:1901336">
    <property type="term" value="P:lactone biosynthetic process"/>
    <property type="evidence" value="ECO:0007669"/>
    <property type="project" value="UniProtKB-ARBA"/>
</dbReference>
<dbReference type="PANTHER" id="PTHR43775:SF29">
    <property type="entry name" value="ASPERFURANONE POLYKETIDE SYNTHASE AFOG-RELATED"/>
    <property type="match status" value="1"/>
</dbReference>
<evidence type="ECO:0000256" key="1">
    <source>
        <dbReference type="ARBA" id="ARBA00022450"/>
    </source>
</evidence>
<dbReference type="Gene3D" id="1.10.1200.10">
    <property type="entry name" value="ACP-like"/>
    <property type="match status" value="1"/>
</dbReference>
<dbReference type="InterPro" id="IPR020806">
    <property type="entry name" value="PKS_PP-bd"/>
</dbReference>
<feature type="region of interest" description="Disordered" evidence="9">
    <location>
        <begin position="502"/>
        <end position="528"/>
    </location>
</feature>
<dbReference type="SMART" id="SM00827">
    <property type="entry name" value="PKS_AT"/>
    <property type="match status" value="1"/>
</dbReference>
<evidence type="ECO:0000259" key="10">
    <source>
        <dbReference type="PROSITE" id="PS50075"/>
    </source>
</evidence>
<dbReference type="CDD" id="cd00833">
    <property type="entry name" value="PKS"/>
    <property type="match status" value="1"/>
</dbReference>
<dbReference type="InterPro" id="IPR029063">
    <property type="entry name" value="SAM-dependent_MTases_sf"/>
</dbReference>
<dbReference type="InterPro" id="IPR013217">
    <property type="entry name" value="Methyltransf_12"/>
</dbReference>
<evidence type="ECO:0000259" key="11">
    <source>
        <dbReference type="PROSITE" id="PS52004"/>
    </source>
</evidence>
<keyword evidence="4" id="KW-0521">NADP</keyword>
<dbReference type="InterPro" id="IPR011032">
    <property type="entry name" value="GroES-like_sf"/>
</dbReference>
<dbReference type="Pfam" id="PF02801">
    <property type="entry name" value="Ketoacyl-synt_C"/>
    <property type="match status" value="1"/>
</dbReference>
<feature type="domain" description="Carrier" evidence="10">
    <location>
        <begin position="2588"/>
        <end position="2665"/>
    </location>
</feature>
<evidence type="ECO:0000313" key="14">
    <source>
        <dbReference type="Proteomes" id="UP000651452"/>
    </source>
</evidence>
<dbReference type="InterPro" id="IPR036291">
    <property type="entry name" value="NAD(P)-bd_dom_sf"/>
</dbReference>
<dbReference type="Pfam" id="PF14765">
    <property type="entry name" value="PS-DH"/>
    <property type="match status" value="1"/>
</dbReference>
<keyword evidence="14" id="KW-1185">Reference proteome</keyword>
<dbReference type="Proteomes" id="UP000651452">
    <property type="component" value="Unassembled WGS sequence"/>
</dbReference>
<dbReference type="PROSITE" id="PS50075">
    <property type="entry name" value="CARRIER"/>
    <property type="match status" value="1"/>
</dbReference>
<dbReference type="Gene3D" id="3.10.129.110">
    <property type="entry name" value="Polyketide synthase dehydratase"/>
    <property type="match status" value="1"/>
</dbReference>
<dbReference type="InterPro" id="IPR050091">
    <property type="entry name" value="PKS_NRPS_Biosynth_Enz"/>
</dbReference>
<dbReference type="Gene3D" id="3.40.50.720">
    <property type="entry name" value="NAD(P)-binding Rossmann-like Domain"/>
    <property type="match status" value="1"/>
</dbReference>
<dbReference type="Gene3D" id="3.40.50.150">
    <property type="entry name" value="Vaccinia Virus protein VP39"/>
    <property type="match status" value="1"/>
</dbReference>
<dbReference type="SUPFAM" id="SSF52151">
    <property type="entry name" value="FabD/lysophospholipase-like"/>
    <property type="match status" value="1"/>
</dbReference>
<evidence type="ECO:0000256" key="6">
    <source>
        <dbReference type="ARBA" id="ARBA00023268"/>
    </source>
</evidence>
<dbReference type="PROSITE" id="PS00606">
    <property type="entry name" value="KS3_1"/>
    <property type="match status" value="1"/>
</dbReference>
<dbReference type="InterPro" id="IPR042104">
    <property type="entry name" value="PKS_dehydratase_sf"/>
</dbReference>
<dbReference type="Pfam" id="PF00109">
    <property type="entry name" value="ketoacyl-synt"/>
    <property type="match status" value="1"/>
</dbReference>
<dbReference type="Gene3D" id="3.40.366.10">
    <property type="entry name" value="Malonyl-Coenzyme A Acyl Carrier Protein, domain 2"/>
    <property type="match status" value="1"/>
</dbReference>
<dbReference type="PANTHER" id="PTHR43775">
    <property type="entry name" value="FATTY ACID SYNTHASE"/>
    <property type="match status" value="1"/>
</dbReference>
<dbReference type="PROSITE" id="PS52019">
    <property type="entry name" value="PKS_MFAS_DH"/>
    <property type="match status" value="1"/>
</dbReference>
<dbReference type="SUPFAM" id="SSF55048">
    <property type="entry name" value="Probable ACP-binding domain of malonyl-CoA ACP transacylase"/>
    <property type="match status" value="1"/>
</dbReference>
<dbReference type="GO" id="GO:0006633">
    <property type="term" value="P:fatty acid biosynthetic process"/>
    <property type="evidence" value="ECO:0007669"/>
    <property type="project" value="InterPro"/>
</dbReference>
<dbReference type="SMART" id="SM00823">
    <property type="entry name" value="PKS_PP"/>
    <property type="match status" value="1"/>
</dbReference>
<evidence type="ECO:0000256" key="8">
    <source>
        <dbReference type="PROSITE-ProRule" id="PRU01363"/>
    </source>
</evidence>
<dbReference type="GO" id="GO:0044550">
    <property type="term" value="P:secondary metabolite biosynthetic process"/>
    <property type="evidence" value="ECO:0007669"/>
    <property type="project" value="UniProtKB-ARBA"/>
</dbReference>
<name>A0A8H7JEB8_9PLEO</name>
<evidence type="ECO:0000313" key="13">
    <source>
        <dbReference type="EMBL" id="KAF9701013.1"/>
    </source>
</evidence>
<dbReference type="Pfam" id="PF00698">
    <property type="entry name" value="Acyl_transf_1"/>
    <property type="match status" value="1"/>
</dbReference>
<dbReference type="Pfam" id="PF08240">
    <property type="entry name" value="ADH_N"/>
    <property type="match status" value="1"/>
</dbReference>
<evidence type="ECO:0008006" key="15">
    <source>
        <dbReference type="Google" id="ProtNLM"/>
    </source>
</evidence>
<dbReference type="InterPro" id="IPR020841">
    <property type="entry name" value="PKS_Beta-ketoAc_synthase_dom"/>
</dbReference>
<dbReference type="SMART" id="SM00825">
    <property type="entry name" value="PKS_KS"/>
    <property type="match status" value="1"/>
</dbReference>
<dbReference type="GO" id="GO:0031177">
    <property type="term" value="F:phosphopantetheine binding"/>
    <property type="evidence" value="ECO:0007669"/>
    <property type="project" value="InterPro"/>
</dbReference>
<dbReference type="InterPro" id="IPR020843">
    <property type="entry name" value="ER"/>
</dbReference>
<dbReference type="Pfam" id="PF08242">
    <property type="entry name" value="Methyltransf_12"/>
    <property type="match status" value="1"/>
</dbReference>
<dbReference type="InterPro" id="IPR020807">
    <property type="entry name" value="PKS_DH"/>
</dbReference>
<dbReference type="InterPro" id="IPR009081">
    <property type="entry name" value="PP-bd_ACP"/>
</dbReference>
<keyword evidence="5" id="KW-0560">Oxidoreductase</keyword>
<dbReference type="InterPro" id="IPR014031">
    <property type="entry name" value="Ketoacyl_synth_C"/>
</dbReference>
<dbReference type="SUPFAM" id="SSF53335">
    <property type="entry name" value="S-adenosyl-L-methionine-dependent methyltransferases"/>
    <property type="match status" value="1"/>
</dbReference>
<evidence type="ECO:0000256" key="4">
    <source>
        <dbReference type="ARBA" id="ARBA00022857"/>
    </source>
</evidence>
<keyword evidence="3" id="KW-0808">Transferase</keyword>
<dbReference type="Gene3D" id="3.40.47.10">
    <property type="match status" value="1"/>
</dbReference>
<dbReference type="CDD" id="cd05195">
    <property type="entry name" value="enoyl_red"/>
    <property type="match status" value="1"/>
</dbReference>
<dbReference type="Pfam" id="PF23297">
    <property type="entry name" value="ACP_SdgA_C"/>
    <property type="match status" value="1"/>
</dbReference>
<comment type="caution">
    <text evidence="13">The sequence shown here is derived from an EMBL/GenBank/DDBJ whole genome shotgun (WGS) entry which is preliminary data.</text>
</comment>
<dbReference type="InterPro" id="IPR014043">
    <property type="entry name" value="Acyl_transferase_dom"/>
</dbReference>
<dbReference type="InterPro" id="IPR006162">
    <property type="entry name" value="Ppantetheine_attach_site"/>
</dbReference>
<dbReference type="Gene3D" id="3.30.70.3290">
    <property type="match status" value="1"/>
</dbReference>
<feature type="active site" description="Proton acceptor; for dehydratase activity" evidence="8">
    <location>
        <position position="1065"/>
    </location>
</feature>
<keyword evidence="2" id="KW-0597">Phosphoprotein</keyword>
<protein>
    <recommendedName>
        <fullName evidence="15">Polyketide synthase</fullName>
    </recommendedName>
</protein>
<sequence length="2673" mass="294066">MDPSISPGIKMLPPIAIIGMSFRFPDDAVTTKNFWKMLMEKRCASTETPADRFNVDAHHHPDNGRTESLSIRGGHFMKGDLGAFDAPFFSIGTAEAEAMDPAQRLTLETAYRALENAGISIERAAGSKTCVFSGSFSRDYATMLDHDPDIQPKYRATGTATNMLANRVSWFFDLTGPSVNVDTACSSSLVALDLACQSIWTGDSTMGLVCGSNCMLTPEFGMALDNLSMLGKDSRCYSFDHRANGYARGEGFGVLVIKSVETALRDGDTIRAVIRSTCSNQDGKTPTVTMPGRDAQERLIHDAYAKAGLDLSSTRYFEAHGTGTPIGDPIEAGAIGTAFRKYRTPRDPLYIGSVKSNIGHLEGASGIAGVVKAVLALEAGVIPPNSNFEKINPKIDAEFLNIKIASDAVSWPTPGLRRASIQSFGFGGANSHVIMEDAFNYLHMNGLRGHHNTTIQPPRLPPVNLSDQPVADDADGVIRIDFINRLDDTDTSSDSNVDETIIERRSPVSSNASSVETFSSHGLDSGYDGSGTPEIDQILSRVLVWSTFDESGIARLIDTWKVYLDSLHLAPHRQDHFVRDLAYTLIAKRSRFPWRTFAVTTDVESLTSVGGQMTAATKARVSPKLAFIFTGQGSQWHAMGRELLYRYPVYRSSLMDAGIYLQVLGCSWDPTEELLQSAETTNINDSLYSQTLCTVLQIALVDLLDSFGVRPTAVVGHSSGEIAAAYCAGALSRQTAWKIAYFRGIVSARLAMASLTKGAMMAVGLPSAAAQNYLRKVTAELSEDQLVVACVNSPKNVTVSGSVSHIERLQTLLGEADVFARRLKVPVAYHSFQMREVADDYLSCLGKLDMPDFVHTHDAPRMVSSVTGSWIAKEDLAKPDYWVRNLVSPVLYSDAITTLCSKSRVTGNKKLDGSHLKSVVITDLVEIGPHSALQGPTREILQSISQDKIIGYMSALVRGTSAVHSLLELAGRLYCLGLNIDLLRVNLDVTSKAEKATAKALSNLPEYPFNHSKSYWTESRISKDYRFRPNPRHDLVGAPAADWNPLEARWRNTIKPSDLPWVEDHKINDTILYPAAGMLVMAIEASRQLADTTKELDGFMFKDCSFHSALNIPAQGIEVNMCVRPRKNQNEKDSGWHDFRLYMYRDGGWHENCNGSIQLVYVSPESVIDQGREQNQWVNSCIAQYTDGERECHETVDRKLLYARLADSGYQYGPTFQAISLLTHNAADKTVAEVETYRYSRYHDGPDNDRPHVIHPTTLDCILQGVLAVHTKGGTEKIPTAIPTGVDKLWISLKGLNAMEADSVRVYTTGHRIGMRETVSHLVALDSTKTKVLIDAQNFRSTDVTSDETSDEDDAEQNATPDLCHTIDWKPDTDLLSPDEVQTLCNNSVAKSPLPTEFFTEVDFLLSAYIKRNLKALDERLALGLELNKHTKLYYEWMKHRADLLEQPGSPFNTLEWASRMEDAQFVEDLAAKIASTNKQGLFYATVARNHLQLLTGEMDALELLFNGDLVKDHYYEIEENSPCMHRLRHYLDTIVHKNPGAKFLELGAGTGAMTHQLMKTLTTHGDGEKCRSRYATFDYTDLSPFFFGAAQEKYSDQGARMRFKVLNIEADPEPQGFELHSYDAVFAAAVLHATIDLTTTLENCRKLLKPGGKLIIFEPTTFEHGLRTNFAFGLLEGWWLSSESYRKWSPCVDERKWDELFKQTGFSGTDVVLHDYEEPSCQEFSVLISTAVQPKTLSTTEKAHIALIHGTGQEQLVRRLKSQYHSTSSGNFSSVAAVSIDAASEIELSDAGVLVILLELENPVWYDIDEPLYTKLQSLLTGSLTTKICWVSRDGQHSDKIEAPAYRLIDGLSRVLNSEVDDAVLTSLTLQNHKDMEGLTDHQLDHIVHVSKLLQGAEGADTEYIERNGVLEIPRLIETVGLNAALYKRVLTHHEVNREWSDGVPLRLVIGSPGLLNTLHFIEDKERDQPLAPDQVEIEVQSTGLNFRDLLIALGRLQQRTIGCECAGIVTKVGSACEGLQVGDRVATCPFDSYKSYVRIDYRAVAKIPDGISFPVAAALPVNYTTAWLAFTELARVRPGETVLIHSAAGGTGQAAIQVAHYLGATVLATVSSESKKKLLTEHYGVREDHIFSSRDPALFSKGVRRVTGDRGVDVVFNSLSGEGLVASWECIAPYGRFVEIGKKDILARNTLSMAHFEKNVSFHALDISLFSRDRPHVGRRALEEVFALVAQGKLEAAQPLQIFGVSELEKAFRVMQGGKTFGKIVIEMRPVDRVQASLETKPSCFFDPDSSYVIAGGLGGIGRAIASWMVSRGARNLILLSRQGSKNAHAATTIKELGSQGAHVETHACDISNIHALAAALQECEHAMPPVRGCIQASMVLSDAAFTSMTHKAWQEATAPKVQGSWNLHALLPQDLDFFVTLSSITGVVGSRGQANYAAGNAFQDALVRYRVMQGQRAAALDLGPFFAVGVMTENKDLRDRWGEMVDLPVTVADLFALLDYYCNPLSDANADINNEFEARTRALLRCQAIVGLTRWQSAKTALYFKKPMMRNLIMGEIDLATAGGRGEEGRVNFAAVFGAAESLVDAAGAVADALARKLSSILSLSYEELDWSLPMHSYGVDSLVAVELRNWFTKNLQANVAIFDILGGNTVTTVSAVVAAKSKFRKPEWA</sequence>
<gene>
    <name evidence="13" type="ORF">EKO04_001170</name>
</gene>
<feature type="domain" description="Ketosynthase family 3 (KS3)" evidence="11">
    <location>
        <begin position="12"/>
        <end position="437"/>
    </location>
</feature>
<dbReference type="InterPro" id="IPR016036">
    <property type="entry name" value="Malonyl_transacylase_ACP-bd"/>
</dbReference>
<accession>A0A8H7JEB8</accession>
<dbReference type="Gene3D" id="3.90.180.10">
    <property type="entry name" value="Medium-chain alcohol dehydrogenases, catalytic domain"/>
    <property type="match status" value="1"/>
</dbReference>
<dbReference type="InterPro" id="IPR013154">
    <property type="entry name" value="ADH-like_N"/>
</dbReference>
<dbReference type="InterPro" id="IPR014030">
    <property type="entry name" value="Ketoacyl_synth_N"/>
</dbReference>
<evidence type="ECO:0000256" key="3">
    <source>
        <dbReference type="ARBA" id="ARBA00022679"/>
    </source>
</evidence>
<dbReference type="SUPFAM" id="SSF51735">
    <property type="entry name" value="NAD(P)-binding Rossmann-fold domains"/>
    <property type="match status" value="2"/>
</dbReference>
<feature type="compositionally biased region" description="Polar residues" evidence="9">
    <location>
        <begin position="507"/>
        <end position="522"/>
    </location>
</feature>
<dbReference type="CDD" id="cd02440">
    <property type="entry name" value="AdoMet_MTases"/>
    <property type="match status" value="1"/>
</dbReference>
<keyword evidence="7" id="KW-0012">Acyltransferase</keyword>
<feature type="region of interest" description="C-terminal hotdog fold" evidence="8">
    <location>
        <begin position="1190"/>
        <end position="1350"/>
    </location>
</feature>
<dbReference type="InterPro" id="IPR057326">
    <property type="entry name" value="KR_dom"/>
</dbReference>
<organism evidence="13 14">
    <name type="scientific">Ascochyta lentis</name>
    <dbReference type="NCBI Taxonomy" id="205686"/>
    <lineage>
        <taxon>Eukaryota</taxon>
        <taxon>Fungi</taxon>
        <taxon>Dikarya</taxon>
        <taxon>Ascomycota</taxon>
        <taxon>Pezizomycotina</taxon>
        <taxon>Dothideomycetes</taxon>
        <taxon>Pleosporomycetidae</taxon>
        <taxon>Pleosporales</taxon>
        <taxon>Pleosporineae</taxon>
        <taxon>Didymellaceae</taxon>
        <taxon>Ascochyta</taxon>
    </lineage>
</organism>
<dbReference type="PROSITE" id="PS00012">
    <property type="entry name" value="PHOSPHOPANTETHEINE"/>
    <property type="match status" value="1"/>
</dbReference>
<dbReference type="InterPro" id="IPR016035">
    <property type="entry name" value="Acyl_Trfase/lysoPLipase"/>
</dbReference>
<dbReference type="InterPro" id="IPR049900">
    <property type="entry name" value="PKS_mFAS_DH"/>
</dbReference>
<dbReference type="GO" id="GO:0016491">
    <property type="term" value="F:oxidoreductase activity"/>
    <property type="evidence" value="ECO:0007669"/>
    <property type="project" value="UniProtKB-KW"/>
</dbReference>
<evidence type="ECO:0000256" key="9">
    <source>
        <dbReference type="SAM" id="MobiDB-lite"/>
    </source>
</evidence>
<dbReference type="GO" id="GO:0004315">
    <property type="term" value="F:3-oxoacyl-[acyl-carrier-protein] synthase activity"/>
    <property type="evidence" value="ECO:0007669"/>
    <property type="project" value="InterPro"/>
</dbReference>
<keyword evidence="1" id="KW-0596">Phosphopantetheine</keyword>
<dbReference type="SUPFAM" id="SSF47336">
    <property type="entry name" value="ACP-like"/>
    <property type="match status" value="1"/>
</dbReference>
<keyword evidence="6" id="KW-0511">Multifunctional enzyme</keyword>
<dbReference type="EMBL" id="RZGK01000002">
    <property type="protein sequence ID" value="KAF9701013.1"/>
    <property type="molecule type" value="Genomic_DNA"/>
</dbReference>
<feature type="active site" description="Proton donor; for dehydratase activity" evidence="8">
    <location>
        <position position="1260"/>
    </location>
</feature>
<dbReference type="InterPro" id="IPR016039">
    <property type="entry name" value="Thiolase-like"/>
</dbReference>
<proteinExistence type="predicted"/>
<dbReference type="InterPro" id="IPR036736">
    <property type="entry name" value="ACP-like_sf"/>
</dbReference>
<dbReference type="InterPro" id="IPR013968">
    <property type="entry name" value="PKS_KR"/>
</dbReference>
<feature type="domain" description="PKS/mFAS DH" evidence="12">
    <location>
        <begin position="1033"/>
        <end position="1350"/>
    </location>
</feature>
<dbReference type="InterPro" id="IPR049551">
    <property type="entry name" value="PKS_DH_C"/>
</dbReference>
<dbReference type="InterPro" id="IPR001227">
    <property type="entry name" value="Ac_transferase_dom_sf"/>
</dbReference>
<reference evidence="13" key="2">
    <citation type="submission" date="2020-09" db="EMBL/GenBank/DDBJ databases">
        <title>Reference genome assembly for Australian Ascochyta lentis isolate Al4.</title>
        <authorList>
            <person name="Lee R.C."/>
            <person name="Farfan-Caceres L.M."/>
            <person name="Debler J.W."/>
            <person name="Williams A.H."/>
            <person name="Henares B.M."/>
        </authorList>
    </citation>
    <scope>NUCLEOTIDE SEQUENCE</scope>
    <source>
        <strain evidence="13">Al4</strain>
    </source>
</reference>
<reference evidence="13" key="1">
    <citation type="submission" date="2018-12" db="EMBL/GenBank/DDBJ databases">
        <authorList>
            <person name="Syme R.A."/>
            <person name="Farfan-Caceres L."/>
            <person name="Lichtenzveig J."/>
        </authorList>
    </citation>
    <scope>NUCLEOTIDE SEQUENCE</scope>
    <source>
        <strain evidence="13">Al4</strain>
    </source>
</reference>
<dbReference type="SMART" id="SM00826">
    <property type="entry name" value="PKS_DH"/>
    <property type="match status" value="1"/>
</dbReference>
<evidence type="ECO:0000256" key="2">
    <source>
        <dbReference type="ARBA" id="ARBA00022553"/>
    </source>
</evidence>
<evidence type="ECO:0000256" key="5">
    <source>
        <dbReference type="ARBA" id="ARBA00023002"/>
    </source>
</evidence>
<dbReference type="Pfam" id="PF13602">
    <property type="entry name" value="ADH_zinc_N_2"/>
    <property type="match status" value="1"/>
</dbReference>
<dbReference type="SUPFAM" id="SSF53901">
    <property type="entry name" value="Thiolase-like"/>
    <property type="match status" value="1"/>
</dbReference>
<dbReference type="SMART" id="SM00822">
    <property type="entry name" value="PKS_KR"/>
    <property type="match status" value="1"/>
</dbReference>
<dbReference type="PROSITE" id="PS52004">
    <property type="entry name" value="KS3_2"/>
    <property type="match status" value="1"/>
</dbReference>
<dbReference type="SMART" id="SM00829">
    <property type="entry name" value="PKS_ER"/>
    <property type="match status" value="1"/>
</dbReference>
<evidence type="ECO:0000256" key="7">
    <source>
        <dbReference type="ARBA" id="ARBA00023315"/>
    </source>
</evidence>
<dbReference type="SUPFAM" id="SSF50129">
    <property type="entry name" value="GroES-like"/>
    <property type="match status" value="1"/>
</dbReference>
<dbReference type="InterPro" id="IPR049552">
    <property type="entry name" value="PKS_DH_N"/>
</dbReference>
<dbReference type="GO" id="GO:0004312">
    <property type="term" value="F:fatty acid synthase activity"/>
    <property type="evidence" value="ECO:0007669"/>
    <property type="project" value="TreeGrafter"/>
</dbReference>
<dbReference type="Pfam" id="PF08659">
    <property type="entry name" value="KR"/>
    <property type="match status" value="1"/>
</dbReference>